<dbReference type="PROSITE" id="PS51257">
    <property type="entry name" value="PROKAR_LIPOPROTEIN"/>
    <property type="match status" value="1"/>
</dbReference>
<feature type="chain" id="PRO_5011724625" evidence="1">
    <location>
        <begin position="20"/>
        <end position="249"/>
    </location>
</feature>
<sequence>MSLKRVCGPPWRTIMIAFAAVLALQGCALVEPAHYDIRSDAVYWVSYPGTSASPSFDRYERRTEADPQTFEILAFANWGKDARSGYYRGTALAGVDAPSFRAINDELAADDTQVWRGTNLIEGADGASFRTIGPSTGVDRAAAYAGWARFVPCDLSTFTVIESEAESEDEAFTADSACVYAYGLRLPLTDRATFERLGAEYSRDSGGVYWRHFEVTGADPASFHIREGTRLGQDRSGCWLGPDWRECRD</sequence>
<dbReference type="InterPro" id="IPR027375">
    <property type="entry name" value="DKNYY"/>
</dbReference>
<feature type="signal peptide" evidence="1">
    <location>
        <begin position="1"/>
        <end position="19"/>
    </location>
</feature>
<evidence type="ECO:0000256" key="1">
    <source>
        <dbReference type="SAM" id="SignalP"/>
    </source>
</evidence>
<dbReference type="STRING" id="144026.SAMN04488568_10382"/>
<reference evidence="2 3" key="1">
    <citation type="submission" date="2016-10" db="EMBL/GenBank/DDBJ databases">
        <authorList>
            <person name="de Groot N.N."/>
        </authorList>
    </citation>
    <scope>NUCLEOTIDE SEQUENCE [LARGE SCALE GENOMIC DNA]</scope>
    <source>
        <strain evidence="2 3">DSM 16077</strain>
    </source>
</reference>
<organism evidence="2 3">
    <name type="scientific">Maricaulis salignorans</name>
    <dbReference type="NCBI Taxonomy" id="144026"/>
    <lineage>
        <taxon>Bacteria</taxon>
        <taxon>Pseudomonadati</taxon>
        <taxon>Pseudomonadota</taxon>
        <taxon>Alphaproteobacteria</taxon>
        <taxon>Maricaulales</taxon>
        <taxon>Maricaulaceae</taxon>
        <taxon>Maricaulis</taxon>
    </lineage>
</organism>
<dbReference type="EMBL" id="FNHG01000003">
    <property type="protein sequence ID" value="SDL92841.1"/>
    <property type="molecule type" value="Genomic_DNA"/>
</dbReference>
<evidence type="ECO:0000313" key="3">
    <source>
        <dbReference type="Proteomes" id="UP000199759"/>
    </source>
</evidence>
<name>A0A1G9P2M1_9PROT</name>
<evidence type="ECO:0000313" key="2">
    <source>
        <dbReference type="EMBL" id="SDL92841.1"/>
    </source>
</evidence>
<keyword evidence="3" id="KW-1185">Reference proteome</keyword>
<keyword evidence="1" id="KW-0732">Signal</keyword>
<accession>A0A1G9P2M1</accession>
<dbReference type="Pfam" id="PF13644">
    <property type="entry name" value="DKNYY"/>
    <property type="match status" value="1"/>
</dbReference>
<gene>
    <name evidence="2" type="ORF">SAMN04488568_10382</name>
</gene>
<dbReference type="Proteomes" id="UP000199759">
    <property type="component" value="Unassembled WGS sequence"/>
</dbReference>
<dbReference type="OrthoDB" id="183406at2"/>
<dbReference type="AlphaFoldDB" id="A0A1G9P2M1"/>
<proteinExistence type="predicted"/>
<protein>
    <submittedName>
        <fullName evidence="2">DKNYY family protein</fullName>
    </submittedName>
</protein>
<dbReference type="RefSeq" id="WP_091767172.1">
    <property type="nucleotide sequence ID" value="NZ_FNHG01000003.1"/>
</dbReference>